<protein>
    <submittedName>
        <fullName evidence="1">Uncharacterized protein</fullName>
    </submittedName>
</protein>
<organism evidence="1 2">
    <name type="scientific">Kwoniella europaea PYCC6329</name>
    <dbReference type="NCBI Taxonomy" id="1423913"/>
    <lineage>
        <taxon>Eukaryota</taxon>
        <taxon>Fungi</taxon>
        <taxon>Dikarya</taxon>
        <taxon>Basidiomycota</taxon>
        <taxon>Agaricomycotina</taxon>
        <taxon>Tremellomycetes</taxon>
        <taxon>Tremellales</taxon>
        <taxon>Cryptococcaceae</taxon>
        <taxon>Kwoniella</taxon>
    </lineage>
</organism>
<dbReference type="AlphaFoldDB" id="A0AAX4K6C7"/>
<evidence type="ECO:0000313" key="1">
    <source>
        <dbReference type="EMBL" id="WWD02051.1"/>
    </source>
</evidence>
<name>A0AAX4K6C7_9TREE</name>
<gene>
    <name evidence="1" type="ORF">V865_000089</name>
</gene>
<evidence type="ECO:0000313" key="2">
    <source>
        <dbReference type="Proteomes" id="UP001358614"/>
    </source>
</evidence>
<keyword evidence="2" id="KW-1185">Reference proteome</keyword>
<reference evidence="1 2" key="1">
    <citation type="submission" date="2024-01" db="EMBL/GenBank/DDBJ databases">
        <title>Comparative genomics of Cryptococcus and Kwoniella reveals pathogenesis evolution and contrasting modes of karyotype evolution via chromosome fusion or intercentromeric recombination.</title>
        <authorList>
            <person name="Coelho M.A."/>
            <person name="David-Palma M."/>
            <person name="Shea T."/>
            <person name="Bowers K."/>
            <person name="McGinley-Smith S."/>
            <person name="Mohammad A.W."/>
            <person name="Gnirke A."/>
            <person name="Yurkov A.M."/>
            <person name="Nowrousian M."/>
            <person name="Sun S."/>
            <person name="Cuomo C.A."/>
            <person name="Heitman J."/>
        </authorList>
    </citation>
    <scope>NUCLEOTIDE SEQUENCE [LARGE SCALE GENOMIC DNA]</scope>
    <source>
        <strain evidence="1 2">PYCC6329</strain>
    </source>
</reference>
<dbReference type="RefSeq" id="XP_066080018.1">
    <property type="nucleotide sequence ID" value="XM_066223921.1"/>
</dbReference>
<dbReference type="Proteomes" id="UP001358614">
    <property type="component" value="Chromosome 1"/>
</dbReference>
<dbReference type="KEGG" id="ker:91098893"/>
<proteinExistence type="predicted"/>
<sequence length="320" mass="36507">MPCNGNSIGKADQRKITFPMMLEDMIVDLAKNLVMVREYFDDYDHVKLHIFKVLGVGADDPHELEYQGACVLDLGRCFEEDEDHSSSETGPDVYCLIDEVFILIKLPENWITQEATPPDTGIIINISSSTIPKFFPPTTETDVPLLYWSYHSPKELLDLPTHIRDKIPPSPRSSHQFRYSRSRQTESSTLEVLQFDLGLMVNDAIEGQLPPSDGDHQWTINSLQIPLDTPILESCRWWKYSFWTFDHTLPCDIGKRDRQFRVLTNEVNSRFTVLDFNPRILKAHPPLGNALGGLGGVLPIDGFVPESKVKFTVPFTPKFW</sequence>
<dbReference type="EMBL" id="CP144089">
    <property type="protein sequence ID" value="WWD02051.1"/>
    <property type="molecule type" value="Genomic_DNA"/>
</dbReference>
<dbReference type="GeneID" id="91098893"/>
<accession>A0AAX4K6C7</accession>